<name>A0AA88R5X7_9ASTE</name>
<keyword evidence="2" id="KW-1185">Reference proteome</keyword>
<protein>
    <submittedName>
        <fullName evidence="1">Uncharacterized protein</fullName>
    </submittedName>
</protein>
<evidence type="ECO:0000313" key="2">
    <source>
        <dbReference type="Proteomes" id="UP001187471"/>
    </source>
</evidence>
<dbReference type="PANTHER" id="PTHR48196">
    <property type="entry name" value="DUF630 DOMAIN-CONTAINING PROTEIN"/>
    <property type="match status" value="1"/>
</dbReference>
<reference evidence="1" key="1">
    <citation type="submission" date="2022-12" db="EMBL/GenBank/DDBJ databases">
        <title>Draft genome assemblies for two species of Escallonia (Escalloniales).</title>
        <authorList>
            <person name="Chanderbali A."/>
            <person name="Dervinis C."/>
            <person name="Anghel I."/>
            <person name="Soltis D."/>
            <person name="Soltis P."/>
            <person name="Zapata F."/>
        </authorList>
    </citation>
    <scope>NUCLEOTIDE SEQUENCE</scope>
    <source>
        <strain evidence="1">UCBG92.1500</strain>
        <tissue evidence="1">Leaf</tissue>
    </source>
</reference>
<proteinExistence type="predicted"/>
<organism evidence="1 2">
    <name type="scientific">Escallonia rubra</name>
    <dbReference type="NCBI Taxonomy" id="112253"/>
    <lineage>
        <taxon>Eukaryota</taxon>
        <taxon>Viridiplantae</taxon>
        <taxon>Streptophyta</taxon>
        <taxon>Embryophyta</taxon>
        <taxon>Tracheophyta</taxon>
        <taxon>Spermatophyta</taxon>
        <taxon>Magnoliopsida</taxon>
        <taxon>eudicotyledons</taxon>
        <taxon>Gunneridae</taxon>
        <taxon>Pentapetalae</taxon>
        <taxon>asterids</taxon>
        <taxon>campanulids</taxon>
        <taxon>Escalloniales</taxon>
        <taxon>Escalloniaceae</taxon>
        <taxon>Escallonia</taxon>
    </lineage>
</organism>
<comment type="caution">
    <text evidence="1">The sequence shown here is derived from an EMBL/GenBank/DDBJ whole genome shotgun (WGS) entry which is preliminary data.</text>
</comment>
<accession>A0AA88R5X7</accession>
<dbReference type="Proteomes" id="UP001187471">
    <property type="component" value="Unassembled WGS sequence"/>
</dbReference>
<dbReference type="EMBL" id="JAVXUO010001488">
    <property type="protein sequence ID" value="KAK2981837.1"/>
    <property type="molecule type" value="Genomic_DNA"/>
</dbReference>
<gene>
    <name evidence="1" type="ORF">RJ640_010354</name>
</gene>
<evidence type="ECO:0000313" key="1">
    <source>
        <dbReference type="EMBL" id="KAK2981837.1"/>
    </source>
</evidence>
<dbReference type="AlphaFoldDB" id="A0AA88R5X7"/>
<sequence>MTVMGRRMDDEMDAVLRRFGDDDESTLMDRFERMSFEVQLNQAILGRSLSEPPLARAQLQAPPLPTPPLLHTQVRQGRRHRGLGFRKVFRKLMKLPVLGARITKMGLSAGRKGNVAGAAKVGDDDDISRSWKALSRSVRL</sequence>
<dbReference type="PANTHER" id="PTHR48196:SF1">
    <property type="entry name" value="DUF630 DOMAIN-CONTAINING PROTEIN"/>
    <property type="match status" value="1"/>
</dbReference>